<evidence type="ECO:0000313" key="1">
    <source>
        <dbReference type="EMBL" id="MYN44291.1"/>
    </source>
</evidence>
<accession>A0A845HXP1</accession>
<reference evidence="1" key="1">
    <citation type="submission" date="2019-12" db="EMBL/GenBank/DDBJ databases">
        <title>Novel species isolated from a subtropical stream in China.</title>
        <authorList>
            <person name="Lu H."/>
        </authorList>
    </citation>
    <scope>NUCLEOTIDE SEQUENCE [LARGE SCALE GENOMIC DNA]</scope>
    <source>
        <strain evidence="1">FT93W</strain>
    </source>
</reference>
<keyword evidence="2" id="KW-1185">Reference proteome</keyword>
<dbReference type="EMBL" id="WWCL01000001">
    <property type="protein sequence ID" value="MYN44291.1"/>
    <property type="molecule type" value="Genomic_DNA"/>
</dbReference>
<protein>
    <submittedName>
        <fullName evidence="1">Uncharacterized protein</fullName>
    </submittedName>
</protein>
<evidence type="ECO:0000313" key="2">
    <source>
        <dbReference type="Proteomes" id="UP000444316"/>
    </source>
</evidence>
<dbReference type="RefSeq" id="WP_161034004.1">
    <property type="nucleotide sequence ID" value="NZ_WWCL01000001.1"/>
</dbReference>
<comment type="caution">
    <text evidence="1">The sequence shown here is derived from an EMBL/GenBank/DDBJ whole genome shotgun (WGS) entry which is preliminary data.</text>
</comment>
<dbReference type="Proteomes" id="UP000444316">
    <property type="component" value="Unassembled WGS sequence"/>
</dbReference>
<name>A0A845HXP1_9BURK</name>
<gene>
    <name evidence="1" type="ORF">GTP23_04300</name>
</gene>
<organism evidence="1 2">
    <name type="scientific">Duganella fentianensis</name>
    <dbReference type="NCBI Taxonomy" id="2692177"/>
    <lineage>
        <taxon>Bacteria</taxon>
        <taxon>Pseudomonadati</taxon>
        <taxon>Pseudomonadota</taxon>
        <taxon>Betaproteobacteria</taxon>
        <taxon>Burkholderiales</taxon>
        <taxon>Oxalobacteraceae</taxon>
        <taxon>Telluria group</taxon>
        <taxon>Duganella</taxon>
    </lineage>
</organism>
<proteinExistence type="predicted"/>
<sequence length="172" mass="19830">MKMLSRAEASVTEEIQRQFPQLQQIRELAGDGGLQGMAISVFDHWLEDESEWHLLDCYEGAERERRNRLFAQHWGALYDLTPLYTVRYRGRWPAKAKLVIKRYNDKAGYLRQCRYSDYGVPAQFIIMPELGCIYAAGWDDTNILYYRDAALAAPVLKLATEAGLHCLPQQAI</sequence>
<dbReference type="AlphaFoldDB" id="A0A845HXP1"/>